<dbReference type="GO" id="GO:0005921">
    <property type="term" value="C:gap junction"/>
    <property type="evidence" value="ECO:0007669"/>
    <property type="project" value="UniProtKB-UniRule"/>
</dbReference>
<feature type="transmembrane region" description="Helical" evidence="9">
    <location>
        <begin position="219"/>
        <end position="242"/>
    </location>
</feature>
<evidence type="ECO:0000256" key="10">
    <source>
        <dbReference type="SAM" id="MobiDB-lite"/>
    </source>
</evidence>
<dbReference type="PANTHER" id="PTHR11893:SF36">
    <property type="entry name" value="INNEXIN-5"/>
    <property type="match status" value="1"/>
</dbReference>
<accession>A0A815Q9Q1</accession>
<dbReference type="OrthoDB" id="5867527at2759"/>
<dbReference type="EMBL" id="CAJNOW010005725">
    <property type="protein sequence ID" value="CAF1459446.1"/>
    <property type="molecule type" value="Genomic_DNA"/>
</dbReference>
<feature type="compositionally biased region" description="Polar residues" evidence="10">
    <location>
        <begin position="434"/>
        <end position="445"/>
    </location>
</feature>
<comment type="function">
    <text evidence="9">Structural component of the gap junctions.</text>
</comment>
<dbReference type="GO" id="GO:0005886">
    <property type="term" value="C:plasma membrane"/>
    <property type="evidence" value="ECO:0007669"/>
    <property type="project" value="UniProtKB-SubCell"/>
</dbReference>
<reference evidence="11" key="1">
    <citation type="submission" date="2021-02" db="EMBL/GenBank/DDBJ databases">
        <authorList>
            <person name="Nowell W R."/>
        </authorList>
    </citation>
    <scope>NUCLEOTIDE SEQUENCE</scope>
</reference>
<keyword evidence="3" id="KW-1003">Cell membrane</keyword>
<keyword evidence="7 9" id="KW-0472">Membrane</keyword>
<feature type="compositionally biased region" description="Basic residues" evidence="10">
    <location>
        <begin position="372"/>
        <end position="384"/>
    </location>
</feature>
<dbReference type="Pfam" id="PF00876">
    <property type="entry name" value="Innexin"/>
    <property type="match status" value="1"/>
</dbReference>
<feature type="region of interest" description="Disordered" evidence="10">
    <location>
        <begin position="369"/>
        <end position="453"/>
    </location>
</feature>
<dbReference type="PRINTS" id="PR01262">
    <property type="entry name" value="INNEXIN"/>
</dbReference>
<feature type="compositionally biased region" description="Polar residues" evidence="10">
    <location>
        <begin position="385"/>
        <end position="395"/>
    </location>
</feature>
<feature type="transmembrane region" description="Helical" evidence="9">
    <location>
        <begin position="115"/>
        <end position="137"/>
    </location>
</feature>
<feature type="transmembrane region" description="Helical" evidence="9">
    <location>
        <begin position="310"/>
        <end position="338"/>
    </location>
</feature>
<comment type="caution">
    <text evidence="11">The sequence shown here is derived from an EMBL/GenBank/DDBJ whole genome shotgun (WGS) entry which is preliminary data.</text>
</comment>
<evidence type="ECO:0000256" key="1">
    <source>
        <dbReference type="ARBA" id="ARBA00004651"/>
    </source>
</evidence>
<dbReference type="InterPro" id="IPR000990">
    <property type="entry name" value="Innexin"/>
</dbReference>
<name>A0A815Q9Q1_9BILA</name>
<dbReference type="PANTHER" id="PTHR11893">
    <property type="entry name" value="INNEXIN"/>
    <property type="match status" value="1"/>
</dbReference>
<evidence type="ECO:0000256" key="3">
    <source>
        <dbReference type="ARBA" id="ARBA00022475"/>
    </source>
</evidence>
<keyword evidence="4 9" id="KW-0812">Transmembrane</keyword>
<keyword evidence="8 9" id="KW-0407">Ion channel</keyword>
<evidence type="ECO:0000256" key="9">
    <source>
        <dbReference type="RuleBase" id="RU010713"/>
    </source>
</evidence>
<evidence type="ECO:0000256" key="7">
    <source>
        <dbReference type="ARBA" id="ARBA00023136"/>
    </source>
</evidence>
<comment type="subcellular location">
    <subcellularLocation>
        <location evidence="1 9">Cell membrane</location>
        <topology evidence="1 9">Multi-pass membrane protein</topology>
    </subcellularLocation>
</comment>
<organism evidence="11 12">
    <name type="scientific">Rotaria magnacalcarata</name>
    <dbReference type="NCBI Taxonomy" id="392030"/>
    <lineage>
        <taxon>Eukaryota</taxon>
        <taxon>Metazoa</taxon>
        <taxon>Spiralia</taxon>
        <taxon>Gnathifera</taxon>
        <taxon>Rotifera</taxon>
        <taxon>Eurotatoria</taxon>
        <taxon>Bdelloidea</taxon>
        <taxon>Philodinida</taxon>
        <taxon>Philodinidae</taxon>
        <taxon>Rotaria</taxon>
    </lineage>
</organism>
<dbReference type="PROSITE" id="PS51013">
    <property type="entry name" value="PANNEXIN"/>
    <property type="match status" value="1"/>
</dbReference>
<evidence type="ECO:0000256" key="2">
    <source>
        <dbReference type="ARBA" id="ARBA00022448"/>
    </source>
</evidence>
<evidence type="ECO:0000256" key="8">
    <source>
        <dbReference type="ARBA" id="ARBA00023303"/>
    </source>
</evidence>
<gene>
    <name evidence="9" type="primary">inx</name>
    <name evidence="11" type="ORF">KQP761_LOCUS12429</name>
</gene>
<proteinExistence type="inferred from homology"/>
<evidence type="ECO:0000256" key="6">
    <source>
        <dbReference type="ARBA" id="ARBA00023065"/>
    </source>
</evidence>
<keyword evidence="2 9" id="KW-0813">Transport</keyword>
<evidence type="ECO:0000313" key="11">
    <source>
        <dbReference type="EMBL" id="CAF1459446.1"/>
    </source>
</evidence>
<protein>
    <recommendedName>
        <fullName evidence="9">Innexin</fullName>
    </recommendedName>
</protein>
<evidence type="ECO:0000256" key="4">
    <source>
        <dbReference type="ARBA" id="ARBA00022692"/>
    </source>
</evidence>
<dbReference type="Proteomes" id="UP000663834">
    <property type="component" value="Unassembled WGS sequence"/>
</dbReference>
<comment type="similarity">
    <text evidence="9">Belongs to the pannexin family.</text>
</comment>
<evidence type="ECO:0000313" key="12">
    <source>
        <dbReference type="Proteomes" id="UP000663834"/>
    </source>
</evidence>
<sequence length="526" mass="62156">MFHWWILEALEHMAVFLFDAAAKVGHHGHDGACDDDFYDRLSRRYSVILLITFTMLVSTKQYVGEPIACFCPAHFTGTHVEYTNNICWISNSYFISFDRLLPKYPDPKTEEFIYFYQYVPFILIIQAIFFYVPALVWSSLNIRSGYDLGMLVTQARIIDTYTSDIRQASVQYLARYIDRILYYHRQKREEYLDQFRSLKFSNFLPFLLRHDHIAMCDNHLMWCFLIIKILYLLNALGQLYLLNLFLGNDYHMYGFAVIRNLFRGNNENWTVTPRFPRVTWCNFAVRNLADNIHTYTVQCSLPINLFNEKIFLIIWFWLYFTALFTLFGFLYWVVSFFYPKFYRSNLIRYLSSMKRVNVHHFPENPFEEPPVVHRRHSSHNRRQSFGRSHYNSSMRNNRRQHSLASPYANRSSKQNFDSAQLSRMQEPVEVPIPNESTSLESTAVSTPDEESIPPTLQPKLSALPNPATLFNEHNQVVTNFIENYLSHDGSLVLYILKINTNEVITGEIVTTLFEIFKKNYRVDTTN</sequence>
<keyword evidence="6 9" id="KW-0406">Ion transport</keyword>
<evidence type="ECO:0000256" key="5">
    <source>
        <dbReference type="ARBA" id="ARBA00022989"/>
    </source>
</evidence>
<keyword evidence="5 9" id="KW-1133">Transmembrane helix</keyword>
<dbReference type="GO" id="GO:0034220">
    <property type="term" value="P:monoatomic ion transmembrane transport"/>
    <property type="evidence" value="ECO:0007669"/>
    <property type="project" value="UniProtKB-KW"/>
</dbReference>
<dbReference type="AlphaFoldDB" id="A0A815Q9Q1"/>
<feature type="compositionally biased region" description="Polar residues" evidence="10">
    <location>
        <begin position="408"/>
        <end position="423"/>
    </location>
</feature>
<comment type="caution">
    <text evidence="9">Lacks conserved residue(s) required for the propagation of feature annotation.</text>
</comment>